<reference evidence="4" key="1">
    <citation type="journal article" date="2010" name="Nature">
        <title>The Amphimedon queenslandica genome and the evolution of animal complexity.</title>
        <authorList>
            <person name="Srivastava M."/>
            <person name="Simakov O."/>
            <person name="Chapman J."/>
            <person name="Fahey B."/>
            <person name="Gauthier M.E."/>
            <person name="Mitros T."/>
            <person name="Richards G.S."/>
            <person name="Conaco C."/>
            <person name="Dacre M."/>
            <person name="Hellsten U."/>
            <person name="Larroux C."/>
            <person name="Putnam N.H."/>
            <person name="Stanke M."/>
            <person name="Adamska M."/>
            <person name="Darling A."/>
            <person name="Degnan S.M."/>
            <person name="Oakley T.H."/>
            <person name="Plachetzki D.C."/>
            <person name="Zhai Y."/>
            <person name="Adamski M."/>
            <person name="Calcino A."/>
            <person name="Cummins S.F."/>
            <person name="Goodstein D.M."/>
            <person name="Harris C."/>
            <person name="Jackson D.J."/>
            <person name="Leys S.P."/>
            <person name="Shu S."/>
            <person name="Woodcroft B.J."/>
            <person name="Vervoort M."/>
            <person name="Kosik K.S."/>
            <person name="Manning G."/>
            <person name="Degnan B.M."/>
            <person name="Rokhsar D.S."/>
        </authorList>
    </citation>
    <scope>NUCLEOTIDE SEQUENCE [LARGE SCALE GENOMIC DNA]</scope>
</reference>
<keyword evidence="2" id="KW-0472">Membrane</keyword>
<gene>
    <name evidence="3" type="primary">105316846</name>
</gene>
<evidence type="ECO:0000313" key="4">
    <source>
        <dbReference type="Proteomes" id="UP000007879"/>
    </source>
</evidence>
<reference evidence="3" key="2">
    <citation type="submission" date="2017-05" db="UniProtKB">
        <authorList>
            <consortium name="EnsemblMetazoa"/>
        </authorList>
    </citation>
    <scope>IDENTIFICATION</scope>
</reference>
<feature type="region of interest" description="Disordered" evidence="1">
    <location>
        <begin position="166"/>
        <end position="280"/>
    </location>
</feature>
<accession>A0A1X7VFM6</accession>
<dbReference type="KEGG" id="aqu:105316846"/>
<evidence type="ECO:0000256" key="2">
    <source>
        <dbReference type="SAM" id="Phobius"/>
    </source>
</evidence>
<feature type="region of interest" description="Disordered" evidence="1">
    <location>
        <begin position="300"/>
        <end position="409"/>
    </location>
</feature>
<protein>
    <submittedName>
        <fullName evidence="3">Uncharacterized protein</fullName>
    </submittedName>
</protein>
<feature type="transmembrane region" description="Helical" evidence="2">
    <location>
        <begin position="33"/>
        <end position="61"/>
    </location>
</feature>
<feature type="compositionally biased region" description="Low complexity" evidence="1">
    <location>
        <begin position="269"/>
        <end position="280"/>
    </location>
</feature>
<feature type="compositionally biased region" description="Polar residues" evidence="1">
    <location>
        <begin position="334"/>
        <end position="355"/>
    </location>
</feature>
<evidence type="ECO:0000256" key="1">
    <source>
        <dbReference type="SAM" id="MobiDB-lite"/>
    </source>
</evidence>
<feature type="compositionally biased region" description="Low complexity" evidence="1">
    <location>
        <begin position="315"/>
        <end position="330"/>
    </location>
</feature>
<sequence length="484" mass="52974">MDPLATTSLSPSSELCQDLPGLLNSIDIETWPVIIYMLIIVSIFSCCLAAVLSCFLCYFCYRHKQRNSQDSSSFSKRWTSVTTTTPMITSPITQDEEKYDFSDGVLSNEPTSKTFQTTSLTDATHQVSVEVTMLPVATPAPCMPASLNKSKYRSCDEITDETVQTQSYSVATPNHYTQSTNSLQRRSPAQEGSNRPSVSSFKPQQQSQQTEHENRNNGGSSRGSGSQKRTNYVQIVATKKKDPVAAPPTQSGIRPHTPSNHITGQDALPSRSARSNSSPAVNEVLYENSSSVRLMGLLGKQSTMPTPMPRRGNQESPESSPSHSYENSLPFARLQTSSQHSTPTHAQTGATSNPSPRRVTNPAIISQNKSRGPPPNPKPKPSGAQSGRVSVDNAEHQQLPRSRFLSHPGPVAHLVENGDDSHIYLSPRTVGGSAVPWKPYKELDFTTLEPENDYAVPNSLLQDENDENDYCVPPPTVDSTDVFY</sequence>
<organism evidence="3">
    <name type="scientific">Amphimedon queenslandica</name>
    <name type="common">Sponge</name>
    <dbReference type="NCBI Taxonomy" id="400682"/>
    <lineage>
        <taxon>Eukaryota</taxon>
        <taxon>Metazoa</taxon>
        <taxon>Porifera</taxon>
        <taxon>Demospongiae</taxon>
        <taxon>Heteroscleromorpha</taxon>
        <taxon>Haplosclerida</taxon>
        <taxon>Niphatidae</taxon>
        <taxon>Amphimedon</taxon>
    </lineage>
</organism>
<dbReference type="EnsemblMetazoa" id="Aqu2.1.38793_001">
    <property type="protein sequence ID" value="Aqu2.1.38793_001"/>
    <property type="gene ID" value="Aqu2.1.38793"/>
</dbReference>
<evidence type="ECO:0000313" key="3">
    <source>
        <dbReference type="EnsemblMetazoa" id="Aqu2.1.38793_001"/>
    </source>
</evidence>
<proteinExistence type="predicted"/>
<feature type="compositionally biased region" description="Polar residues" evidence="1">
    <location>
        <begin position="166"/>
        <end position="209"/>
    </location>
</feature>
<dbReference type="EnsemblMetazoa" id="XM_019993560.1">
    <property type="protein sequence ID" value="XP_019849119.1"/>
    <property type="gene ID" value="LOC105316846"/>
</dbReference>
<keyword evidence="4" id="KW-1185">Reference proteome</keyword>
<name>A0A1X7VFM6_AMPQE</name>
<dbReference type="AlphaFoldDB" id="A0A1X7VFM6"/>
<feature type="compositionally biased region" description="Polar residues" evidence="1">
    <location>
        <begin position="248"/>
        <end position="263"/>
    </location>
</feature>
<feature type="region of interest" description="Disordered" evidence="1">
    <location>
        <begin position="462"/>
        <end position="484"/>
    </location>
</feature>
<dbReference type="Proteomes" id="UP000007879">
    <property type="component" value="Unassembled WGS sequence"/>
</dbReference>
<keyword evidence="2" id="KW-1133">Transmembrane helix</keyword>
<feature type="compositionally biased region" description="Low complexity" evidence="1">
    <location>
        <begin position="216"/>
        <end position="226"/>
    </location>
</feature>
<keyword evidence="2" id="KW-0812">Transmembrane</keyword>
<dbReference type="InParanoid" id="A0A1X7VFM6"/>